<sequence>MTDPALFQSYISDSLEERLQAGIRSALALGAEGAEAFVSVSRSRRAKVQNGALEDLTTSKRGGLGVRVLRPGAKGVRTGIATTTDLGRADFTDLFAQAWELSALGDEDPWIRQASPSGVDDLPPRHDPRGAALTPEERIRRALELEAQARRASSKVVAVRDASWADGDGATLLLTQRGVRAYDLGSSCSAAIELAVEEGGDRQASWHWDMGRHPGALDLAAIGAEAARKGERKLNPAQMDAGRFNVVLHPEVTVDILGIVAGMLSAEAVLKGRSLFAGRLGEAIASPLLTLVDDGRLPAGLGSEPWDGEGLPTRRNVLIEKGVLGTYLHTLKTAAEMGVAPTGTAGRGTGSNPGVSTFNLFPEKGDTAPSQLYRMAGDGVLITELMGLHTVDPVSGDLSVGASGIRIRGGELAESVDRMTFAGNLRDFLTRIAAVGDDLHWYGSSAGVSLLLSDMSLGGA</sequence>
<dbReference type="PANTHER" id="PTHR43421:SF1">
    <property type="entry name" value="METALLOPROTEASE PMBA"/>
    <property type="match status" value="1"/>
</dbReference>
<dbReference type="AlphaFoldDB" id="A0AA48GSD7"/>
<dbReference type="InterPro" id="IPR047657">
    <property type="entry name" value="PmbA"/>
</dbReference>
<accession>A0AA48GSD7</accession>
<name>A0AA48GSD7_9BACT</name>
<dbReference type="InterPro" id="IPR045570">
    <property type="entry name" value="Metalloprtase-TldD/E_cen_dom"/>
</dbReference>
<dbReference type="PANTHER" id="PTHR43421">
    <property type="entry name" value="METALLOPROTEASE PMBA"/>
    <property type="match status" value="1"/>
</dbReference>
<evidence type="ECO:0000313" key="6">
    <source>
        <dbReference type="Proteomes" id="UP001238179"/>
    </source>
</evidence>
<dbReference type="Gene3D" id="3.30.2290.10">
    <property type="entry name" value="PmbA/TldD superfamily"/>
    <property type="match status" value="1"/>
</dbReference>
<reference evidence="6" key="1">
    <citation type="journal article" date="2023" name="Int. J. Syst. Evol. Microbiol.">
        <title>Mesoterricola silvestris gen. nov., sp. nov., Mesoterricola sediminis sp. nov., Geothrix oryzae sp. nov., Geothrix edaphica sp. nov., Geothrix rubra sp. nov., and Geothrix limicola sp. nov., six novel members of Acidobacteriota isolated from soils.</title>
        <authorList>
            <person name="Itoh H."/>
            <person name="Sugisawa Y."/>
            <person name="Mise K."/>
            <person name="Xu Z."/>
            <person name="Kuniyasu M."/>
            <person name="Ushijima N."/>
            <person name="Kawano K."/>
            <person name="Kobayashi E."/>
            <person name="Shiratori Y."/>
            <person name="Masuda Y."/>
            <person name="Senoo K."/>
        </authorList>
    </citation>
    <scope>NUCLEOTIDE SEQUENCE [LARGE SCALE GENOMIC DNA]</scope>
    <source>
        <strain evidence="6">W79</strain>
    </source>
</reference>
<feature type="domain" description="Metalloprotease TldD/E central" evidence="4">
    <location>
        <begin position="131"/>
        <end position="234"/>
    </location>
</feature>
<comment type="similarity">
    <text evidence="1">Belongs to the peptidase U62 family.</text>
</comment>
<dbReference type="InterPro" id="IPR045569">
    <property type="entry name" value="Metalloprtase-TldD/E_C"/>
</dbReference>
<dbReference type="EMBL" id="AP027080">
    <property type="protein sequence ID" value="BDU73127.1"/>
    <property type="molecule type" value="Genomic_DNA"/>
</dbReference>
<protein>
    <submittedName>
        <fullName evidence="5">Peptidase C69</fullName>
    </submittedName>
</protein>
<dbReference type="GO" id="GO:0006508">
    <property type="term" value="P:proteolysis"/>
    <property type="evidence" value="ECO:0007669"/>
    <property type="project" value="InterPro"/>
</dbReference>
<evidence type="ECO:0000259" key="4">
    <source>
        <dbReference type="Pfam" id="PF19290"/>
    </source>
</evidence>
<gene>
    <name evidence="5" type="ORF">METEAL_23010</name>
</gene>
<dbReference type="Proteomes" id="UP001238179">
    <property type="component" value="Chromosome"/>
</dbReference>
<dbReference type="SUPFAM" id="SSF111283">
    <property type="entry name" value="Putative modulator of DNA gyrase, PmbA/TldD"/>
    <property type="match status" value="1"/>
</dbReference>
<dbReference type="KEGG" id="msil:METEAL_23010"/>
<dbReference type="Pfam" id="PF19289">
    <property type="entry name" value="PmbA_TldD_3rd"/>
    <property type="match status" value="1"/>
</dbReference>
<dbReference type="InterPro" id="IPR002510">
    <property type="entry name" value="Metalloprtase-TldD/E_N"/>
</dbReference>
<dbReference type="Pfam" id="PF19290">
    <property type="entry name" value="PmbA_TldD_2nd"/>
    <property type="match status" value="1"/>
</dbReference>
<feature type="domain" description="Metalloprotease TldD/E C-terminal" evidence="3">
    <location>
        <begin position="242"/>
        <end position="459"/>
    </location>
</feature>
<dbReference type="InterPro" id="IPR035068">
    <property type="entry name" value="TldD/PmbA_N"/>
</dbReference>
<evidence type="ECO:0000256" key="1">
    <source>
        <dbReference type="ARBA" id="ARBA00005836"/>
    </source>
</evidence>
<organism evidence="5 6">
    <name type="scientific">Mesoterricola silvestris</name>
    <dbReference type="NCBI Taxonomy" id="2927979"/>
    <lineage>
        <taxon>Bacteria</taxon>
        <taxon>Pseudomonadati</taxon>
        <taxon>Acidobacteriota</taxon>
        <taxon>Holophagae</taxon>
        <taxon>Holophagales</taxon>
        <taxon>Holophagaceae</taxon>
        <taxon>Mesoterricola</taxon>
    </lineage>
</organism>
<feature type="domain" description="Metalloprotease TldD/E N-terminal" evidence="2">
    <location>
        <begin position="34"/>
        <end position="100"/>
    </location>
</feature>
<dbReference type="GO" id="GO:0005829">
    <property type="term" value="C:cytosol"/>
    <property type="evidence" value="ECO:0007669"/>
    <property type="project" value="TreeGrafter"/>
</dbReference>
<keyword evidence="6" id="KW-1185">Reference proteome</keyword>
<evidence type="ECO:0000259" key="3">
    <source>
        <dbReference type="Pfam" id="PF19289"/>
    </source>
</evidence>
<dbReference type="Pfam" id="PF01523">
    <property type="entry name" value="PmbA_TldD_1st"/>
    <property type="match status" value="1"/>
</dbReference>
<proteinExistence type="inferred from homology"/>
<evidence type="ECO:0000259" key="2">
    <source>
        <dbReference type="Pfam" id="PF01523"/>
    </source>
</evidence>
<dbReference type="RefSeq" id="WP_316411769.1">
    <property type="nucleotide sequence ID" value="NZ_AP027080.1"/>
</dbReference>
<dbReference type="GO" id="GO:0008237">
    <property type="term" value="F:metallopeptidase activity"/>
    <property type="evidence" value="ECO:0007669"/>
    <property type="project" value="InterPro"/>
</dbReference>
<evidence type="ECO:0000313" key="5">
    <source>
        <dbReference type="EMBL" id="BDU73127.1"/>
    </source>
</evidence>
<dbReference type="InterPro" id="IPR036059">
    <property type="entry name" value="TldD/PmbA_sf"/>
</dbReference>